<dbReference type="InterPro" id="IPR036259">
    <property type="entry name" value="MFS_trans_sf"/>
</dbReference>
<dbReference type="EMBL" id="FOVF01000011">
    <property type="protein sequence ID" value="SFN27424.1"/>
    <property type="molecule type" value="Genomic_DNA"/>
</dbReference>
<sequence>MSETRPAAQGRPSVLQVIAGIHRDERAVLAQSALYFFLIMASYFILRPIRDQMGVAGGVRNLPWLFSGTLLVMLAVSPMFSALVSRWPRKRFVAWSYRALMLCLLAFYVALVGLPESSQVWIGRAFFIWVSVFNLFAVSVFWAVMADVFKSESSRRLYGVIAAGGTLGALAGGVVTTVLVEVLGAPPLLLISLVMLELALWCMFALTRRSDSEVEATRPNRGNEIIGGSAIDGFKLAIRSPYLLGMCGYMLLYTIGSTFLYFLQAQIVDSSIDGRAAQTAYFANVDIWVNGLTLVLQVFLTGRLMARIGVGLTLAALPLVSIIGFAGLGLAPVLFAVVVFTVARRVTNFAFSRPAREALFVPLSRGEKYKAKNLIDTVVYRVGDQIGAWTNGVLIWLGLGIGGIAFSAVPLAAIWLVLSLWLGRKYLLKQSGTPQ</sequence>
<proteinExistence type="predicted"/>
<feature type="transmembrane region" description="Helical" evidence="4">
    <location>
        <begin position="312"/>
        <end position="343"/>
    </location>
</feature>
<dbReference type="AlphaFoldDB" id="A0A1I4XNG9"/>
<feature type="transmembrane region" description="Helical" evidence="4">
    <location>
        <begin position="393"/>
        <end position="422"/>
    </location>
</feature>
<evidence type="ECO:0000313" key="6">
    <source>
        <dbReference type="Proteomes" id="UP000198575"/>
    </source>
</evidence>
<dbReference type="Proteomes" id="UP000198575">
    <property type="component" value="Unassembled WGS sequence"/>
</dbReference>
<dbReference type="SUPFAM" id="SSF103473">
    <property type="entry name" value="MFS general substrate transporter"/>
    <property type="match status" value="1"/>
</dbReference>
<dbReference type="Gene3D" id="1.20.1250.20">
    <property type="entry name" value="MFS general substrate transporter like domains"/>
    <property type="match status" value="1"/>
</dbReference>
<keyword evidence="2 4" id="KW-1133">Transmembrane helix</keyword>
<feature type="transmembrane region" description="Helical" evidence="4">
    <location>
        <begin position="281"/>
        <end position="300"/>
    </location>
</feature>
<dbReference type="STRING" id="578942.SAMN05216289_11113"/>
<gene>
    <name evidence="5" type="ORF">SAMN05216289_11113</name>
</gene>
<organism evidence="5 6">
    <name type="scientific">Dokdonella immobilis</name>
    <dbReference type="NCBI Taxonomy" id="578942"/>
    <lineage>
        <taxon>Bacteria</taxon>
        <taxon>Pseudomonadati</taxon>
        <taxon>Pseudomonadota</taxon>
        <taxon>Gammaproteobacteria</taxon>
        <taxon>Lysobacterales</taxon>
        <taxon>Rhodanobacteraceae</taxon>
        <taxon>Dokdonella</taxon>
    </lineage>
</organism>
<name>A0A1I4XNG9_9GAMM</name>
<protein>
    <submittedName>
        <fullName evidence="5">ATP:ADP antiporter, AAA family</fullName>
    </submittedName>
</protein>
<feature type="transmembrane region" description="Helical" evidence="4">
    <location>
        <begin position="27"/>
        <end position="45"/>
    </location>
</feature>
<evidence type="ECO:0000256" key="1">
    <source>
        <dbReference type="ARBA" id="ARBA00022692"/>
    </source>
</evidence>
<reference evidence="5 6" key="1">
    <citation type="submission" date="2016-10" db="EMBL/GenBank/DDBJ databases">
        <authorList>
            <person name="de Groot N.N."/>
        </authorList>
    </citation>
    <scope>NUCLEOTIDE SEQUENCE [LARGE SCALE GENOMIC DNA]</scope>
    <source>
        <strain evidence="5 6">CGMCC 1.7659</strain>
    </source>
</reference>
<feature type="transmembrane region" description="Helical" evidence="4">
    <location>
        <begin position="242"/>
        <end position="261"/>
    </location>
</feature>
<evidence type="ECO:0000256" key="3">
    <source>
        <dbReference type="ARBA" id="ARBA00023136"/>
    </source>
</evidence>
<dbReference type="GO" id="GO:0022857">
    <property type="term" value="F:transmembrane transporter activity"/>
    <property type="evidence" value="ECO:0007669"/>
    <property type="project" value="InterPro"/>
</dbReference>
<keyword evidence="1 4" id="KW-0812">Transmembrane</keyword>
<feature type="transmembrane region" description="Helical" evidence="4">
    <location>
        <begin position="186"/>
        <end position="206"/>
    </location>
</feature>
<keyword evidence="6" id="KW-1185">Reference proteome</keyword>
<dbReference type="Pfam" id="PF07690">
    <property type="entry name" value="MFS_1"/>
    <property type="match status" value="1"/>
</dbReference>
<evidence type="ECO:0000256" key="2">
    <source>
        <dbReference type="ARBA" id="ARBA00022989"/>
    </source>
</evidence>
<dbReference type="PANTHER" id="PTHR43596">
    <property type="entry name" value="ADP,ATP CARRIER PROTEIN"/>
    <property type="match status" value="1"/>
</dbReference>
<dbReference type="InterPro" id="IPR011701">
    <property type="entry name" value="MFS"/>
</dbReference>
<evidence type="ECO:0000256" key="4">
    <source>
        <dbReference type="SAM" id="Phobius"/>
    </source>
</evidence>
<dbReference type="PANTHER" id="PTHR43596:SF1">
    <property type="entry name" value="ADP,ATP CARRIER PROTEIN"/>
    <property type="match status" value="1"/>
</dbReference>
<evidence type="ECO:0000313" key="5">
    <source>
        <dbReference type="EMBL" id="SFN27424.1"/>
    </source>
</evidence>
<feature type="transmembrane region" description="Helical" evidence="4">
    <location>
        <begin position="126"/>
        <end position="145"/>
    </location>
</feature>
<accession>A0A1I4XNG9</accession>
<dbReference type="OrthoDB" id="199378at2"/>
<feature type="transmembrane region" description="Helical" evidence="4">
    <location>
        <begin position="157"/>
        <end position="180"/>
    </location>
</feature>
<feature type="transmembrane region" description="Helical" evidence="4">
    <location>
        <begin position="65"/>
        <end position="83"/>
    </location>
</feature>
<dbReference type="RefSeq" id="WP_092407348.1">
    <property type="nucleotide sequence ID" value="NZ_FOVF01000011.1"/>
</dbReference>
<keyword evidence="3 4" id="KW-0472">Membrane</keyword>
<feature type="transmembrane region" description="Helical" evidence="4">
    <location>
        <begin position="95"/>
        <end position="114"/>
    </location>
</feature>